<keyword evidence="4 8" id="KW-0812">Transmembrane</keyword>
<dbReference type="GO" id="GO:0005886">
    <property type="term" value="C:plasma membrane"/>
    <property type="evidence" value="ECO:0007669"/>
    <property type="project" value="UniProtKB-SubCell"/>
</dbReference>
<sequence>MASGRCKCILVFSIGSFLLLLGAIVGGLWGIIYDKMLRMELVLTNTSRSYQMWKDIPIPIYMEFYMFNWTNAAAVVANSSIKPHFEQMGPYVFREYHHRVNMTWNSNDTITYQQVRSWHFQPDMSNGSLSDNVTNLNMVAATVAFQTRFMSYFKKIGVDVLMRATRSRLYVTKTVKELLFDGYDDKLLDLVKNITHKIPFKRFGYFVERNNSASADGIFNMWTGASDLHQLGMMEQWNYKHNTGLYNQPCDLVHGSSGDLWPPVTGRNSVHIFASDLCFSLQLYSAGAEEAHGLSGLRFVGDNRTLDNGKHFSETRCQCVGDCQPSGTLNASACRFGSPLFVSFPHFYLADSSYLTPLQGLKPDKNHEFAIVLQPETGMPLHVEAKLQLNVLVERWPHLSVFKHVPQRMYVPMLWFAQLADFPPDLAAEVRTLVAIPAIGRGTLFGIAGLGAFILLVGALVTWKHGWSAETQDHEPLLPAKEGACISE</sequence>
<dbReference type="PANTHER" id="PTHR11923">
    <property type="entry name" value="SCAVENGER RECEPTOR CLASS B TYPE-1 SR-B1"/>
    <property type="match status" value="1"/>
</dbReference>
<keyword evidence="7" id="KW-0325">Glycoprotein</keyword>
<keyword evidence="3" id="KW-1003">Cell membrane</keyword>
<reference evidence="9 10" key="1">
    <citation type="submission" date="2024-03" db="EMBL/GenBank/DDBJ databases">
        <title>The genome assembly and annotation of the cricket Gryllus longicercus Weissman &amp; Gray.</title>
        <authorList>
            <person name="Szrajer S."/>
            <person name="Gray D."/>
            <person name="Ylla G."/>
        </authorList>
    </citation>
    <scope>NUCLEOTIDE SEQUENCE [LARGE SCALE GENOMIC DNA]</scope>
    <source>
        <strain evidence="9">DAG 2021-001</strain>
        <tissue evidence="9">Whole body minus gut</tissue>
    </source>
</reference>
<organism evidence="9 10">
    <name type="scientific">Gryllus longicercus</name>
    <dbReference type="NCBI Taxonomy" id="2509291"/>
    <lineage>
        <taxon>Eukaryota</taxon>
        <taxon>Metazoa</taxon>
        <taxon>Ecdysozoa</taxon>
        <taxon>Arthropoda</taxon>
        <taxon>Hexapoda</taxon>
        <taxon>Insecta</taxon>
        <taxon>Pterygota</taxon>
        <taxon>Neoptera</taxon>
        <taxon>Polyneoptera</taxon>
        <taxon>Orthoptera</taxon>
        <taxon>Ensifera</taxon>
        <taxon>Gryllidea</taxon>
        <taxon>Grylloidea</taxon>
        <taxon>Gryllidae</taxon>
        <taxon>Gryllinae</taxon>
        <taxon>Gryllus</taxon>
    </lineage>
</organism>
<keyword evidence="10" id="KW-1185">Reference proteome</keyword>
<feature type="transmembrane region" description="Helical" evidence="8">
    <location>
        <begin position="9"/>
        <end position="32"/>
    </location>
</feature>
<comment type="subcellular location">
    <subcellularLocation>
        <location evidence="1">Cell membrane</location>
    </subcellularLocation>
</comment>
<accession>A0AAN9WQU3</accession>
<dbReference type="AlphaFoldDB" id="A0AAN9WQU3"/>
<dbReference type="Pfam" id="PF01130">
    <property type="entry name" value="CD36"/>
    <property type="match status" value="1"/>
</dbReference>
<dbReference type="InterPro" id="IPR002159">
    <property type="entry name" value="CD36_fam"/>
</dbReference>
<dbReference type="PRINTS" id="PR01609">
    <property type="entry name" value="CD36FAMILY"/>
</dbReference>
<dbReference type="GO" id="GO:0005044">
    <property type="term" value="F:scavenger receptor activity"/>
    <property type="evidence" value="ECO:0007669"/>
    <property type="project" value="TreeGrafter"/>
</dbReference>
<evidence type="ECO:0000313" key="10">
    <source>
        <dbReference type="Proteomes" id="UP001378592"/>
    </source>
</evidence>
<evidence type="ECO:0000256" key="5">
    <source>
        <dbReference type="ARBA" id="ARBA00022989"/>
    </source>
</evidence>
<dbReference type="PANTHER" id="PTHR11923:SF114">
    <property type="entry name" value="FI02050P-RELATED"/>
    <property type="match status" value="1"/>
</dbReference>
<evidence type="ECO:0000256" key="6">
    <source>
        <dbReference type="ARBA" id="ARBA00023136"/>
    </source>
</evidence>
<dbReference type="EMBL" id="JAZDUA010000016">
    <property type="protein sequence ID" value="KAK7873183.1"/>
    <property type="molecule type" value="Genomic_DNA"/>
</dbReference>
<evidence type="ECO:0008006" key="11">
    <source>
        <dbReference type="Google" id="ProtNLM"/>
    </source>
</evidence>
<gene>
    <name evidence="9" type="ORF">R5R35_006398</name>
</gene>
<evidence type="ECO:0000256" key="2">
    <source>
        <dbReference type="ARBA" id="ARBA00010532"/>
    </source>
</evidence>
<proteinExistence type="inferred from homology"/>
<comment type="caution">
    <text evidence="9">The sequence shown here is derived from an EMBL/GenBank/DDBJ whole genome shotgun (WGS) entry which is preliminary data.</text>
</comment>
<dbReference type="GO" id="GO:0005737">
    <property type="term" value="C:cytoplasm"/>
    <property type="evidence" value="ECO:0007669"/>
    <property type="project" value="TreeGrafter"/>
</dbReference>
<evidence type="ECO:0000256" key="3">
    <source>
        <dbReference type="ARBA" id="ARBA00022475"/>
    </source>
</evidence>
<dbReference type="Proteomes" id="UP001378592">
    <property type="component" value="Unassembled WGS sequence"/>
</dbReference>
<feature type="transmembrane region" description="Helical" evidence="8">
    <location>
        <begin position="444"/>
        <end position="463"/>
    </location>
</feature>
<evidence type="ECO:0000313" key="9">
    <source>
        <dbReference type="EMBL" id="KAK7873183.1"/>
    </source>
</evidence>
<comment type="similarity">
    <text evidence="2">Belongs to the CD36 family.</text>
</comment>
<protein>
    <recommendedName>
        <fullName evidence="11">Protein croquemort</fullName>
    </recommendedName>
</protein>
<keyword evidence="6 8" id="KW-0472">Membrane</keyword>
<evidence type="ECO:0000256" key="8">
    <source>
        <dbReference type="SAM" id="Phobius"/>
    </source>
</evidence>
<name>A0AAN9WQU3_9ORTH</name>
<keyword evidence="5 8" id="KW-1133">Transmembrane helix</keyword>
<evidence type="ECO:0000256" key="1">
    <source>
        <dbReference type="ARBA" id="ARBA00004236"/>
    </source>
</evidence>
<evidence type="ECO:0000256" key="7">
    <source>
        <dbReference type="ARBA" id="ARBA00023180"/>
    </source>
</evidence>
<evidence type="ECO:0000256" key="4">
    <source>
        <dbReference type="ARBA" id="ARBA00022692"/>
    </source>
</evidence>